<dbReference type="EMBL" id="JBHSCY010000001">
    <property type="protein sequence ID" value="MFC4267766.1"/>
    <property type="molecule type" value="Genomic_DNA"/>
</dbReference>
<evidence type="ECO:0000256" key="2">
    <source>
        <dbReference type="ARBA" id="ARBA00022448"/>
    </source>
</evidence>
<keyword evidence="4 8" id="KW-0812">Transmembrane</keyword>
<evidence type="ECO:0000313" key="13">
    <source>
        <dbReference type="Proteomes" id="UP001595826"/>
    </source>
</evidence>
<dbReference type="PANTHER" id="PTHR40980">
    <property type="entry name" value="PLUG DOMAIN-CONTAINING PROTEIN"/>
    <property type="match status" value="1"/>
</dbReference>
<evidence type="ECO:0000259" key="10">
    <source>
        <dbReference type="Pfam" id="PF00593"/>
    </source>
</evidence>
<feature type="domain" description="TonB-dependent receptor plug" evidence="11">
    <location>
        <begin position="129"/>
        <end position="229"/>
    </location>
</feature>
<dbReference type="InterPro" id="IPR012910">
    <property type="entry name" value="Plug_dom"/>
</dbReference>
<dbReference type="SUPFAM" id="SSF56935">
    <property type="entry name" value="Porins"/>
    <property type="match status" value="1"/>
</dbReference>
<dbReference type="PROSITE" id="PS52016">
    <property type="entry name" value="TONB_DEPENDENT_REC_3"/>
    <property type="match status" value="1"/>
</dbReference>
<sequence length="934" mass="105149">MKRFFIITFLAISHFIVSQEKGIVKGNLTDKETNNEPLPFANVLLKGTTIGTTTDFDGNYTLNVPAGNHIIVFSFLGYKTIEKPIAIKAGETITLNQVMAAEEGVALDDVVIKTTTSKEKKSALLLEQKKATVIKESIGAQELAEKGVSDAAGAVSKISGVSKQEGSNNVYVRGLGDRYLNTTLNGLSLPSNDVNKKNIDLSLFPSEVIQSVSISKAYSSEFYGDFAAGNVNITSKDYKGDGFFDVSVGTGVNTRAAGKNFKKSEGTGHVGFYRRYEHNPFAVILSHGVDPENGAAPINLNIGLTGGKSWDFKDDSRLSLYGTASFQNSYQYREGPLVDYPNVFKIEYPNSQEFEYTTATTVMGNAIYKVNDDHKLKYFSMFLNSSSDMAGFYGTEGKGRNRDAFIDTDRGFFQQNIQFNQDLIFVNQLMGEHKFYAADEEDAKYTLTWGIGHNNVFAHEPDRRRFSFENYQFALDNDPNTKPSFFSNTVFDNQRYFQKIIDRETNSRINLAHIVSDKLTLNYGYNGRVKTREFENIRYGYDFLTPRLEVDDITNLDAIFNLQNFGRLYNTEVFNSLSPGELPTTNFPGANENTYTGELKVNAGYVSAVYNLNEKWSFVPGIRLEAFNQEINYDVININPNDPRFREATETFFLPSLNIKYALKENQNLRFTFSKSVSVPEFKEVAPFVYEAVGQRIGGNPDLLNDPSFSKVFNIDFKYEWFMTRDELFSVSMFAKQINNPVNLVIANDATGTQRYFRTGDKAEVIGIELEARKNLIKNEDDDTQLSAGFNVTYMHTEQDLYSNIDGQLFDTSFNRPTDQLQGASPFLMNANINYSPTKWENYKPVASLVFSYFSDRIDALGSGQIGNIKEKGVPTLDFIWKNKFGENTELNLKAQNLLDPKITRVREGTPIGDITLSEFQIGMNISLSFKYNF</sequence>
<comment type="caution">
    <text evidence="12">The sequence shown here is derived from an EMBL/GenBank/DDBJ whole genome shotgun (WGS) entry which is preliminary data.</text>
</comment>
<dbReference type="Pfam" id="PF00593">
    <property type="entry name" value="TonB_dep_Rec_b-barrel"/>
    <property type="match status" value="1"/>
</dbReference>
<dbReference type="InterPro" id="IPR036942">
    <property type="entry name" value="Beta-barrel_TonB_sf"/>
</dbReference>
<keyword evidence="13" id="KW-1185">Reference proteome</keyword>
<dbReference type="InterPro" id="IPR008969">
    <property type="entry name" value="CarboxyPept-like_regulatory"/>
</dbReference>
<evidence type="ECO:0000256" key="8">
    <source>
        <dbReference type="PROSITE-ProRule" id="PRU01360"/>
    </source>
</evidence>
<feature type="domain" description="TonB-dependent receptor-like beta-barrel" evidence="10">
    <location>
        <begin position="462"/>
        <end position="898"/>
    </location>
</feature>
<accession>A0ABV8R5V5</accession>
<dbReference type="Gene3D" id="2.40.170.20">
    <property type="entry name" value="TonB-dependent receptor, beta-barrel domain"/>
    <property type="match status" value="1"/>
</dbReference>
<evidence type="ECO:0000256" key="3">
    <source>
        <dbReference type="ARBA" id="ARBA00022452"/>
    </source>
</evidence>
<evidence type="ECO:0000259" key="11">
    <source>
        <dbReference type="Pfam" id="PF07715"/>
    </source>
</evidence>
<evidence type="ECO:0000313" key="12">
    <source>
        <dbReference type="EMBL" id="MFC4267766.1"/>
    </source>
</evidence>
<evidence type="ECO:0000256" key="7">
    <source>
        <dbReference type="ARBA" id="ARBA00023237"/>
    </source>
</evidence>
<dbReference type="InterPro" id="IPR037066">
    <property type="entry name" value="Plug_dom_sf"/>
</dbReference>
<comment type="similarity">
    <text evidence="8 9">Belongs to the TonB-dependent receptor family.</text>
</comment>
<keyword evidence="3 8" id="KW-1134">Transmembrane beta strand</keyword>
<dbReference type="Gene3D" id="2.170.130.10">
    <property type="entry name" value="TonB-dependent receptor, plug domain"/>
    <property type="match status" value="1"/>
</dbReference>
<proteinExistence type="inferred from homology"/>
<reference evidence="13" key="1">
    <citation type="journal article" date="2019" name="Int. J. Syst. Evol. Microbiol.">
        <title>The Global Catalogue of Microorganisms (GCM) 10K type strain sequencing project: providing services to taxonomists for standard genome sequencing and annotation.</title>
        <authorList>
            <consortium name="The Broad Institute Genomics Platform"/>
            <consortium name="The Broad Institute Genome Sequencing Center for Infectious Disease"/>
            <person name="Wu L."/>
            <person name="Ma J."/>
        </authorList>
    </citation>
    <scope>NUCLEOTIDE SEQUENCE [LARGE SCALE GENOMIC DNA]</scope>
    <source>
        <strain evidence="13">CECT 8655</strain>
    </source>
</reference>
<evidence type="ECO:0000256" key="5">
    <source>
        <dbReference type="ARBA" id="ARBA00023077"/>
    </source>
</evidence>
<evidence type="ECO:0000256" key="6">
    <source>
        <dbReference type="ARBA" id="ARBA00023136"/>
    </source>
</evidence>
<dbReference type="InterPro" id="IPR039426">
    <property type="entry name" value="TonB-dep_rcpt-like"/>
</dbReference>
<dbReference type="Pfam" id="PF07715">
    <property type="entry name" value="Plug"/>
    <property type="match status" value="1"/>
</dbReference>
<protein>
    <submittedName>
        <fullName evidence="12">TonB-dependent receptor domain-containing protein</fullName>
    </submittedName>
</protein>
<organism evidence="12 13">
    <name type="scientific">Polaribacter marinivivus</name>
    <dbReference type="NCBI Taxonomy" id="1524260"/>
    <lineage>
        <taxon>Bacteria</taxon>
        <taxon>Pseudomonadati</taxon>
        <taxon>Bacteroidota</taxon>
        <taxon>Flavobacteriia</taxon>
        <taxon>Flavobacteriales</taxon>
        <taxon>Flavobacteriaceae</taxon>
    </lineage>
</organism>
<evidence type="ECO:0000256" key="1">
    <source>
        <dbReference type="ARBA" id="ARBA00004571"/>
    </source>
</evidence>
<comment type="subcellular location">
    <subcellularLocation>
        <location evidence="1 8">Cell outer membrane</location>
        <topology evidence="1 8">Multi-pass membrane protein</topology>
    </subcellularLocation>
</comment>
<dbReference type="Gene3D" id="2.60.40.1120">
    <property type="entry name" value="Carboxypeptidase-like, regulatory domain"/>
    <property type="match status" value="1"/>
</dbReference>
<name>A0ABV8R5V5_9FLAO</name>
<evidence type="ECO:0000256" key="4">
    <source>
        <dbReference type="ARBA" id="ARBA00022692"/>
    </source>
</evidence>
<dbReference type="Pfam" id="PF13715">
    <property type="entry name" value="CarbopepD_reg_2"/>
    <property type="match status" value="1"/>
</dbReference>
<dbReference type="PANTHER" id="PTHR40980:SF5">
    <property type="entry name" value="TONB-DEPENDENT RECEPTOR"/>
    <property type="match status" value="1"/>
</dbReference>
<evidence type="ECO:0000256" key="9">
    <source>
        <dbReference type="RuleBase" id="RU003357"/>
    </source>
</evidence>
<dbReference type="Proteomes" id="UP001595826">
    <property type="component" value="Unassembled WGS sequence"/>
</dbReference>
<dbReference type="InterPro" id="IPR000531">
    <property type="entry name" value="Beta-barrel_TonB"/>
</dbReference>
<keyword evidence="2 8" id="KW-0813">Transport</keyword>
<gene>
    <name evidence="12" type="ORF">ACFOWD_02510</name>
</gene>
<keyword evidence="6 8" id="KW-0472">Membrane</keyword>
<keyword evidence="5 9" id="KW-0798">TonB box</keyword>
<dbReference type="SUPFAM" id="SSF49464">
    <property type="entry name" value="Carboxypeptidase regulatory domain-like"/>
    <property type="match status" value="1"/>
</dbReference>
<keyword evidence="12" id="KW-0675">Receptor</keyword>
<dbReference type="RefSeq" id="WP_377407851.1">
    <property type="nucleotide sequence ID" value="NZ_JBHSCY010000001.1"/>
</dbReference>
<keyword evidence="7 8" id="KW-0998">Cell outer membrane</keyword>